<proteinExistence type="predicted"/>
<name>A0ABP9DV29_9GAMM</name>
<dbReference type="EMBL" id="BAABJY010000001">
    <property type="protein sequence ID" value="GAA4857120.1"/>
    <property type="molecule type" value="Genomic_DNA"/>
</dbReference>
<dbReference type="InterPro" id="IPR012654">
    <property type="entry name" value="CHP02391"/>
</dbReference>
<feature type="domain" description="Conserved hypothetical protein CHP02391" evidence="1">
    <location>
        <begin position="137"/>
        <end position="212"/>
    </location>
</feature>
<gene>
    <name evidence="2" type="ORF">GCM10023332_06030</name>
</gene>
<sequence length="241" mass="27140">MLLTHDGRHGFYLDADSPEPIFIRCGFTSGYSGEGPAGLAIALHLLERFSVETDEVEVPERVLNRLDACDLRPNDLEAIEKARVVRPLRLHDYKRDGLLGRTPPPEAMRNQFSGSIPWRVLDERLVDLALLIGQDPDRAIFNAFRRLEVTVKSRCGLPGEIHGVQVFRRAFRGAGAILSWPGLAASEVEGRAQLFEAAFLAYRNPRAHREVEGGVELAYREFYIVNELFSLEREAEAKSDR</sequence>
<accession>A0ABP9DV29</accession>
<organism evidence="2 3">
    <name type="scientific">Luteimonas vadosa</name>
    <dbReference type="NCBI Taxonomy" id="1165507"/>
    <lineage>
        <taxon>Bacteria</taxon>
        <taxon>Pseudomonadati</taxon>
        <taxon>Pseudomonadota</taxon>
        <taxon>Gammaproteobacteria</taxon>
        <taxon>Lysobacterales</taxon>
        <taxon>Lysobacteraceae</taxon>
        <taxon>Luteimonas</taxon>
    </lineage>
</organism>
<dbReference type="Proteomes" id="UP001501323">
    <property type="component" value="Unassembled WGS sequence"/>
</dbReference>
<dbReference type="Pfam" id="PF09509">
    <property type="entry name" value="Hypoth_Ymh"/>
    <property type="match status" value="1"/>
</dbReference>
<evidence type="ECO:0000259" key="1">
    <source>
        <dbReference type="Pfam" id="PF09509"/>
    </source>
</evidence>
<evidence type="ECO:0000313" key="3">
    <source>
        <dbReference type="Proteomes" id="UP001501323"/>
    </source>
</evidence>
<keyword evidence="3" id="KW-1185">Reference proteome</keyword>
<protein>
    <recommendedName>
        <fullName evidence="1">Conserved hypothetical protein CHP02391 domain-containing protein</fullName>
    </recommendedName>
</protein>
<comment type="caution">
    <text evidence="2">The sequence shown here is derived from an EMBL/GenBank/DDBJ whole genome shotgun (WGS) entry which is preliminary data.</text>
</comment>
<evidence type="ECO:0000313" key="2">
    <source>
        <dbReference type="EMBL" id="GAA4857120.1"/>
    </source>
</evidence>
<reference evidence="3" key="1">
    <citation type="journal article" date="2019" name="Int. J. Syst. Evol. Microbiol.">
        <title>The Global Catalogue of Microorganisms (GCM) 10K type strain sequencing project: providing services to taxonomists for standard genome sequencing and annotation.</title>
        <authorList>
            <consortium name="The Broad Institute Genomics Platform"/>
            <consortium name="The Broad Institute Genome Sequencing Center for Infectious Disease"/>
            <person name="Wu L."/>
            <person name="Ma J."/>
        </authorList>
    </citation>
    <scope>NUCLEOTIDE SEQUENCE [LARGE SCALE GENOMIC DNA]</scope>
    <source>
        <strain evidence="3">JCM 18392</strain>
    </source>
</reference>